<accession>A0ABT0LFA7</accession>
<organism evidence="1 2">
    <name type="scientific">Shewanella surugensis</name>
    <dbReference type="NCBI Taxonomy" id="212020"/>
    <lineage>
        <taxon>Bacteria</taxon>
        <taxon>Pseudomonadati</taxon>
        <taxon>Pseudomonadota</taxon>
        <taxon>Gammaproteobacteria</taxon>
        <taxon>Alteromonadales</taxon>
        <taxon>Shewanellaceae</taxon>
        <taxon>Shewanella</taxon>
    </lineage>
</organism>
<name>A0ABT0LFA7_9GAMM</name>
<evidence type="ECO:0008006" key="3">
    <source>
        <dbReference type="Google" id="ProtNLM"/>
    </source>
</evidence>
<reference evidence="1 2" key="1">
    <citation type="submission" date="2022-01" db="EMBL/GenBank/DDBJ databases">
        <title>Whole genome-based taxonomy of the Shewanellaceae.</title>
        <authorList>
            <person name="Martin-Rodriguez A.J."/>
        </authorList>
    </citation>
    <scope>NUCLEOTIDE SEQUENCE [LARGE SCALE GENOMIC DNA]</scope>
    <source>
        <strain evidence="1 2">DSM 17177</strain>
    </source>
</reference>
<dbReference type="RefSeq" id="WP_248941767.1">
    <property type="nucleotide sequence ID" value="NZ_JAKIKS010000085.1"/>
</dbReference>
<gene>
    <name evidence="1" type="ORF">L2764_18280</name>
</gene>
<evidence type="ECO:0000313" key="1">
    <source>
        <dbReference type="EMBL" id="MCL1126378.1"/>
    </source>
</evidence>
<proteinExistence type="predicted"/>
<comment type="caution">
    <text evidence="1">The sequence shown here is derived from an EMBL/GenBank/DDBJ whole genome shotgun (WGS) entry which is preliminary data.</text>
</comment>
<keyword evidence="2" id="KW-1185">Reference proteome</keyword>
<evidence type="ECO:0000313" key="2">
    <source>
        <dbReference type="Proteomes" id="UP001203423"/>
    </source>
</evidence>
<protein>
    <recommendedName>
        <fullName evidence="3">DUF2541 family protein</fullName>
    </recommendedName>
</protein>
<sequence length="133" mass="15577">MTRIKLITPILVILICSFNTHSQTGRLRVPEYVECPRDQVSSWQGRVITYHRSNSMISLVIDTDANTTEKIKIHYTKLEQLFKQLYLRGQPFKATDWPTIEQSKSIIRDNTLVTVWFCQNKQYLSLINWQSAS</sequence>
<dbReference type="Proteomes" id="UP001203423">
    <property type="component" value="Unassembled WGS sequence"/>
</dbReference>
<dbReference type="EMBL" id="JAKIKS010000085">
    <property type="protein sequence ID" value="MCL1126378.1"/>
    <property type="molecule type" value="Genomic_DNA"/>
</dbReference>